<proteinExistence type="predicted"/>
<reference evidence="2 3" key="1">
    <citation type="submission" date="2016-10" db="EMBL/GenBank/DDBJ databases">
        <title>Draft genome sequence of Coniochaeta ligniaria NRRL30616, a lignocellulolytic fungus for bioabatement of inhibitors in plant biomass hydrolysates.</title>
        <authorList>
            <consortium name="DOE Joint Genome Institute"/>
            <person name="Jimenez D.J."/>
            <person name="Hector R.E."/>
            <person name="Riley R."/>
            <person name="Sun H."/>
            <person name="Grigoriev I.V."/>
            <person name="Van Elsas J.D."/>
            <person name="Nichols N.N."/>
        </authorList>
    </citation>
    <scope>NUCLEOTIDE SEQUENCE [LARGE SCALE GENOMIC DNA]</scope>
    <source>
        <strain evidence="2 3">NRRL 30616</strain>
    </source>
</reference>
<keyword evidence="3" id="KW-1185">Reference proteome</keyword>
<feature type="region of interest" description="Disordered" evidence="1">
    <location>
        <begin position="28"/>
        <end position="65"/>
    </location>
</feature>
<evidence type="ECO:0000313" key="3">
    <source>
        <dbReference type="Proteomes" id="UP000182658"/>
    </source>
</evidence>
<evidence type="ECO:0000313" key="2">
    <source>
        <dbReference type="EMBL" id="OIW26958.1"/>
    </source>
</evidence>
<accession>A0A1J7IHM7</accession>
<sequence length="65" mass="7357">MSCRTVSPLDGQDNRTTVVLVVFIIQGKETGERKHRTHTTQLNRRRSPPHHGHNNGHCPHHTSDA</sequence>
<feature type="compositionally biased region" description="Basic residues" evidence="1">
    <location>
        <begin position="33"/>
        <end position="65"/>
    </location>
</feature>
<gene>
    <name evidence="2" type="ORF">CONLIGDRAFT_493343</name>
</gene>
<dbReference type="InParanoid" id="A0A1J7IHM7"/>
<organism evidence="2 3">
    <name type="scientific">Coniochaeta ligniaria NRRL 30616</name>
    <dbReference type="NCBI Taxonomy" id="1408157"/>
    <lineage>
        <taxon>Eukaryota</taxon>
        <taxon>Fungi</taxon>
        <taxon>Dikarya</taxon>
        <taxon>Ascomycota</taxon>
        <taxon>Pezizomycotina</taxon>
        <taxon>Sordariomycetes</taxon>
        <taxon>Sordariomycetidae</taxon>
        <taxon>Coniochaetales</taxon>
        <taxon>Coniochaetaceae</taxon>
        <taxon>Coniochaeta</taxon>
    </lineage>
</organism>
<dbReference type="EMBL" id="KV875100">
    <property type="protein sequence ID" value="OIW26958.1"/>
    <property type="molecule type" value="Genomic_DNA"/>
</dbReference>
<dbReference type="AlphaFoldDB" id="A0A1J7IHM7"/>
<evidence type="ECO:0000256" key="1">
    <source>
        <dbReference type="SAM" id="MobiDB-lite"/>
    </source>
</evidence>
<name>A0A1J7IHM7_9PEZI</name>
<dbReference type="Proteomes" id="UP000182658">
    <property type="component" value="Unassembled WGS sequence"/>
</dbReference>
<protein>
    <submittedName>
        <fullName evidence="2">Uncharacterized protein</fullName>
    </submittedName>
</protein>